<reference evidence="5 6" key="2">
    <citation type="submission" date="2018-11" db="EMBL/GenBank/DDBJ databases">
        <authorList>
            <consortium name="Pathogen Informatics"/>
        </authorList>
    </citation>
    <scope>NUCLEOTIDE SEQUENCE [LARGE SCALE GENOMIC DNA]</scope>
</reference>
<evidence type="ECO:0000313" key="6">
    <source>
        <dbReference type="Proteomes" id="UP000270296"/>
    </source>
</evidence>
<evidence type="ECO:0000256" key="3">
    <source>
        <dbReference type="ARBA" id="ARBA00038122"/>
    </source>
</evidence>
<dbReference type="WBParaSite" id="SBAD_0000801601-mRNA-1">
    <property type="protein sequence ID" value="SBAD_0000801601-mRNA-1"/>
    <property type="gene ID" value="SBAD_0000801601"/>
</dbReference>
<dbReference type="Gene3D" id="1.25.40.20">
    <property type="entry name" value="Ankyrin repeat-containing domain"/>
    <property type="match status" value="1"/>
</dbReference>
<dbReference type="SMART" id="SM00248">
    <property type="entry name" value="ANK"/>
    <property type="match status" value="1"/>
</dbReference>
<sequence>MRELTKRCYSPVVDREPYAVQLSKTQRKWLLAAAKCDYQLLAKLLVDDTELANFQDFMYGYAALHWAAKQGHLQVIKLLAGTYKADVNCSDVGFYQNTSSGLNERRDVITCVKLLPPAEVPDSRDLALGWRESNSVGLVLYGLFK</sequence>
<evidence type="ECO:0000256" key="2">
    <source>
        <dbReference type="ARBA" id="ARBA00023043"/>
    </source>
</evidence>
<name>A0A183IVS8_9BILA</name>
<dbReference type="PROSITE" id="PS50297">
    <property type="entry name" value="ANK_REP_REGION"/>
    <property type="match status" value="1"/>
</dbReference>
<dbReference type="Pfam" id="PF12796">
    <property type="entry name" value="Ank_2"/>
    <property type="match status" value="1"/>
</dbReference>
<keyword evidence="6" id="KW-1185">Reference proteome</keyword>
<organism evidence="7">
    <name type="scientific">Soboliphyme baturini</name>
    <dbReference type="NCBI Taxonomy" id="241478"/>
    <lineage>
        <taxon>Eukaryota</taxon>
        <taxon>Metazoa</taxon>
        <taxon>Ecdysozoa</taxon>
        <taxon>Nematoda</taxon>
        <taxon>Enoplea</taxon>
        <taxon>Dorylaimia</taxon>
        <taxon>Dioctophymatida</taxon>
        <taxon>Dioctophymatoidea</taxon>
        <taxon>Soboliphymatidae</taxon>
        <taxon>Soboliphyme</taxon>
    </lineage>
</organism>
<dbReference type="OrthoDB" id="6436926at2759"/>
<proteinExistence type="inferred from homology"/>
<dbReference type="EMBL" id="UZAM01010879">
    <property type="protein sequence ID" value="VDP14037.1"/>
    <property type="molecule type" value="Genomic_DNA"/>
</dbReference>
<comment type="similarity">
    <text evidence="3">Belongs to the SOWAH family.</text>
</comment>
<evidence type="ECO:0000313" key="7">
    <source>
        <dbReference type="WBParaSite" id="SBAD_0000801601-mRNA-1"/>
    </source>
</evidence>
<reference evidence="7" key="1">
    <citation type="submission" date="2016-06" db="UniProtKB">
        <authorList>
            <consortium name="WormBaseParasite"/>
        </authorList>
    </citation>
    <scope>IDENTIFICATION</scope>
</reference>
<dbReference type="PANTHER" id="PTHR14491:SF7">
    <property type="entry name" value="SOSONDOWAH, ISOFORM G"/>
    <property type="match status" value="1"/>
</dbReference>
<evidence type="ECO:0000256" key="4">
    <source>
        <dbReference type="PROSITE-ProRule" id="PRU00023"/>
    </source>
</evidence>
<dbReference type="PANTHER" id="PTHR14491">
    <property type="entry name" value="SOSONDOWAH, ISOFORM G"/>
    <property type="match status" value="1"/>
</dbReference>
<dbReference type="SUPFAM" id="SSF48403">
    <property type="entry name" value="Ankyrin repeat"/>
    <property type="match status" value="1"/>
</dbReference>
<dbReference type="Proteomes" id="UP000270296">
    <property type="component" value="Unassembled WGS sequence"/>
</dbReference>
<dbReference type="PROSITE" id="PS50088">
    <property type="entry name" value="ANK_REPEAT"/>
    <property type="match status" value="1"/>
</dbReference>
<keyword evidence="1" id="KW-0677">Repeat</keyword>
<accession>A0A183IVS8</accession>
<keyword evidence="2 4" id="KW-0040">ANK repeat</keyword>
<evidence type="ECO:0000256" key="1">
    <source>
        <dbReference type="ARBA" id="ARBA00022737"/>
    </source>
</evidence>
<dbReference type="InterPro" id="IPR002110">
    <property type="entry name" value="Ankyrin_rpt"/>
</dbReference>
<dbReference type="AlphaFoldDB" id="A0A183IVS8"/>
<evidence type="ECO:0000313" key="5">
    <source>
        <dbReference type="EMBL" id="VDP14037.1"/>
    </source>
</evidence>
<dbReference type="InterPro" id="IPR036770">
    <property type="entry name" value="Ankyrin_rpt-contain_sf"/>
</dbReference>
<gene>
    <name evidence="5" type="ORF">SBAD_LOCUS7722</name>
</gene>
<protein>
    <submittedName>
        <fullName evidence="7">ANK_REP_REGION domain-containing protein</fullName>
    </submittedName>
</protein>
<feature type="repeat" description="ANK" evidence="4">
    <location>
        <begin position="59"/>
        <end position="79"/>
    </location>
</feature>